<feature type="transmembrane region" description="Helical" evidence="6">
    <location>
        <begin position="83"/>
        <end position="105"/>
    </location>
</feature>
<dbReference type="GO" id="GO:0005886">
    <property type="term" value="C:plasma membrane"/>
    <property type="evidence" value="ECO:0007669"/>
    <property type="project" value="UniProtKB-SubCell"/>
</dbReference>
<dbReference type="InterPro" id="IPR005538">
    <property type="entry name" value="LrgA/CidA"/>
</dbReference>
<name>A0A9W6LBB0_9BACT</name>
<dbReference type="Proteomes" id="UP001144352">
    <property type="component" value="Unassembled WGS sequence"/>
</dbReference>
<evidence type="ECO:0000256" key="5">
    <source>
        <dbReference type="ARBA" id="ARBA00023136"/>
    </source>
</evidence>
<evidence type="ECO:0000256" key="2">
    <source>
        <dbReference type="ARBA" id="ARBA00022475"/>
    </source>
</evidence>
<keyword evidence="3 6" id="KW-0812">Transmembrane</keyword>
<dbReference type="GO" id="GO:0016787">
    <property type="term" value="F:hydrolase activity"/>
    <property type="evidence" value="ECO:0007669"/>
    <property type="project" value="UniProtKB-KW"/>
</dbReference>
<reference evidence="7" key="1">
    <citation type="submission" date="2022-12" db="EMBL/GenBank/DDBJ databases">
        <title>Reference genome sequencing for broad-spectrum identification of bacterial and archaeal isolates by mass spectrometry.</title>
        <authorList>
            <person name="Sekiguchi Y."/>
            <person name="Tourlousse D.M."/>
        </authorList>
    </citation>
    <scope>NUCLEOTIDE SEQUENCE</scope>
    <source>
        <strain evidence="7">H2</strain>
    </source>
</reference>
<keyword evidence="8" id="KW-1185">Reference proteome</keyword>
<protein>
    <submittedName>
        <fullName evidence="7">Murein hydrolase transporter LrgA</fullName>
    </submittedName>
</protein>
<evidence type="ECO:0000256" key="3">
    <source>
        <dbReference type="ARBA" id="ARBA00022692"/>
    </source>
</evidence>
<organism evidence="7 8">
    <name type="scientific">Geobacter hydrogenophilus</name>
    <dbReference type="NCBI Taxonomy" id="40983"/>
    <lineage>
        <taxon>Bacteria</taxon>
        <taxon>Pseudomonadati</taxon>
        <taxon>Thermodesulfobacteriota</taxon>
        <taxon>Desulfuromonadia</taxon>
        <taxon>Geobacterales</taxon>
        <taxon>Geobacteraceae</taxon>
        <taxon>Geobacter</taxon>
    </lineage>
</organism>
<dbReference type="PANTHER" id="PTHR33931:SF2">
    <property type="entry name" value="HOLIN-LIKE PROTEIN CIDA"/>
    <property type="match status" value="1"/>
</dbReference>
<sequence length="122" mass="13260">MLGSLTLILICQLIGEIITRLTKIPVPGPVIGMILLFCGLVFFPRRMPSEVETVGGFLLRYLALLFVPAGVGVITHLDLLMKSWAPISGAIIIGTLATIAITGLVMKFLNRRFACAHEEARQ</sequence>
<comment type="subcellular location">
    <subcellularLocation>
        <location evidence="1">Cell membrane</location>
        <topology evidence="1">Multi-pass membrane protein</topology>
    </subcellularLocation>
</comment>
<comment type="caution">
    <text evidence="7">The sequence shown here is derived from an EMBL/GenBank/DDBJ whole genome shotgun (WGS) entry which is preliminary data.</text>
</comment>
<keyword evidence="4 6" id="KW-1133">Transmembrane helix</keyword>
<feature type="transmembrane region" description="Helical" evidence="6">
    <location>
        <begin position="57"/>
        <end position="77"/>
    </location>
</feature>
<dbReference type="Pfam" id="PF03788">
    <property type="entry name" value="LrgA"/>
    <property type="match status" value="1"/>
</dbReference>
<proteinExistence type="predicted"/>
<dbReference type="RefSeq" id="WP_214187808.1">
    <property type="nucleotide sequence ID" value="NZ_BSDS01000001.1"/>
</dbReference>
<keyword evidence="2" id="KW-1003">Cell membrane</keyword>
<accession>A0A9W6LBB0</accession>
<dbReference type="EMBL" id="BSDS01000001">
    <property type="protein sequence ID" value="GLI36795.1"/>
    <property type="molecule type" value="Genomic_DNA"/>
</dbReference>
<keyword evidence="7" id="KW-0378">Hydrolase</keyword>
<dbReference type="AlphaFoldDB" id="A0A9W6LBB0"/>
<feature type="transmembrane region" description="Helical" evidence="6">
    <location>
        <begin position="25"/>
        <end position="45"/>
    </location>
</feature>
<dbReference type="PANTHER" id="PTHR33931">
    <property type="entry name" value="HOLIN-LIKE PROTEIN CIDA-RELATED"/>
    <property type="match status" value="1"/>
</dbReference>
<evidence type="ECO:0000256" key="1">
    <source>
        <dbReference type="ARBA" id="ARBA00004651"/>
    </source>
</evidence>
<keyword evidence="5 6" id="KW-0472">Membrane</keyword>
<evidence type="ECO:0000313" key="7">
    <source>
        <dbReference type="EMBL" id="GLI36795.1"/>
    </source>
</evidence>
<evidence type="ECO:0000256" key="6">
    <source>
        <dbReference type="SAM" id="Phobius"/>
    </source>
</evidence>
<evidence type="ECO:0000313" key="8">
    <source>
        <dbReference type="Proteomes" id="UP001144352"/>
    </source>
</evidence>
<evidence type="ECO:0000256" key="4">
    <source>
        <dbReference type="ARBA" id="ARBA00022989"/>
    </source>
</evidence>
<gene>
    <name evidence="7" type="ORF">GHYDROH2_02960</name>
</gene>